<evidence type="ECO:0000313" key="3">
    <source>
        <dbReference type="EMBL" id="GGY24136.1"/>
    </source>
</evidence>
<dbReference type="Pfam" id="PF04203">
    <property type="entry name" value="Sortase"/>
    <property type="match status" value="1"/>
</dbReference>
<dbReference type="Proteomes" id="UP000600946">
    <property type="component" value="Unassembled WGS sequence"/>
</dbReference>
<organism evidence="3 4">
    <name type="scientific">Streptomyces xanthochromogenes</name>
    <dbReference type="NCBI Taxonomy" id="67384"/>
    <lineage>
        <taxon>Bacteria</taxon>
        <taxon>Bacillati</taxon>
        <taxon>Actinomycetota</taxon>
        <taxon>Actinomycetes</taxon>
        <taxon>Kitasatosporales</taxon>
        <taxon>Streptomycetaceae</taxon>
        <taxon>Streptomyces</taxon>
    </lineage>
</organism>
<feature type="region of interest" description="Disordered" evidence="2">
    <location>
        <begin position="34"/>
        <end position="68"/>
    </location>
</feature>
<dbReference type="CDD" id="cd05829">
    <property type="entry name" value="Sortase_F"/>
    <property type="match status" value="1"/>
</dbReference>
<evidence type="ECO:0000313" key="4">
    <source>
        <dbReference type="Proteomes" id="UP000600946"/>
    </source>
</evidence>
<evidence type="ECO:0000256" key="1">
    <source>
        <dbReference type="ARBA" id="ARBA00022801"/>
    </source>
</evidence>
<sequence>MSTPAARRNAAWLMVVAAFAGLWLVERGFDSVEPPRPSAAEAFTGGPASHRGGPATRSPAELPPAGALSASEPVRIRIPSIRVDAPVMRLGLGPDHGLEAPPPGNTNVAGWYKDGTPPGVRGTAVMAGHVDDARGPAVFYALGALKKGSRIEVTRKDGSTAVFDVDAVEVYDNDAFPDAKVYGPATRPELRLITCGGSFTKASGYQANVVAFAHLTAAVPQPQPRPL</sequence>
<keyword evidence="1" id="KW-0378">Hydrolase</keyword>
<dbReference type="EMBL" id="BMUU01000002">
    <property type="protein sequence ID" value="GGY24136.1"/>
    <property type="molecule type" value="Genomic_DNA"/>
</dbReference>
<dbReference type="Gene3D" id="2.40.260.10">
    <property type="entry name" value="Sortase"/>
    <property type="match status" value="1"/>
</dbReference>
<reference evidence="4" key="1">
    <citation type="journal article" date="2019" name="Int. J. Syst. Evol. Microbiol.">
        <title>The Global Catalogue of Microorganisms (GCM) 10K type strain sequencing project: providing services to taxonomists for standard genome sequencing and annotation.</title>
        <authorList>
            <consortium name="The Broad Institute Genomics Platform"/>
            <consortium name="The Broad Institute Genome Sequencing Center for Infectious Disease"/>
            <person name="Wu L."/>
            <person name="Ma J."/>
        </authorList>
    </citation>
    <scope>NUCLEOTIDE SEQUENCE [LARGE SCALE GENOMIC DNA]</scope>
    <source>
        <strain evidence="4">JCM 4594</strain>
    </source>
</reference>
<dbReference type="InterPro" id="IPR005754">
    <property type="entry name" value="Sortase"/>
</dbReference>
<name>A0ABQ2ZVV3_9ACTN</name>
<protein>
    <submittedName>
        <fullName evidence="3">Class F sortase</fullName>
    </submittedName>
</protein>
<proteinExistence type="predicted"/>
<accession>A0ABQ2ZVV3</accession>
<dbReference type="InterPro" id="IPR042001">
    <property type="entry name" value="Sortase_F"/>
</dbReference>
<gene>
    <name evidence="3" type="ORF">GCM10010326_17250</name>
</gene>
<dbReference type="SUPFAM" id="SSF63817">
    <property type="entry name" value="Sortase"/>
    <property type="match status" value="1"/>
</dbReference>
<keyword evidence="4" id="KW-1185">Reference proteome</keyword>
<dbReference type="NCBIfam" id="NF033748">
    <property type="entry name" value="class_F_sortase"/>
    <property type="match status" value="1"/>
</dbReference>
<dbReference type="InterPro" id="IPR023365">
    <property type="entry name" value="Sortase_dom-sf"/>
</dbReference>
<evidence type="ECO:0000256" key="2">
    <source>
        <dbReference type="SAM" id="MobiDB-lite"/>
    </source>
</evidence>
<comment type="caution">
    <text evidence="3">The sequence shown here is derived from an EMBL/GenBank/DDBJ whole genome shotgun (WGS) entry which is preliminary data.</text>
</comment>